<proteinExistence type="predicted"/>
<name>A0ABN7VMU8_GIGMA</name>
<dbReference type="Gene3D" id="3.40.470.10">
    <property type="entry name" value="Uracil-DNA glycosylase-like domain"/>
    <property type="match status" value="1"/>
</dbReference>
<organism evidence="1 2">
    <name type="scientific">Gigaspora margarita</name>
    <dbReference type="NCBI Taxonomy" id="4874"/>
    <lineage>
        <taxon>Eukaryota</taxon>
        <taxon>Fungi</taxon>
        <taxon>Fungi incertae sedis</taxon>
        <taxon>Mucoromycota</taxon>
        <taxon>Glomeromycotina</taxon>
        <taxon>Glomeromycetes</taxon>
        <taxon>Diversisporales</taxon>
        <taxon>Gigasporaceae</taxon>
        <taxon>Gigaspora</taxon>
    </lineage>
</organism>
<sequence>MKELFSTRGRKRKENVFHLFQEILLDKIKVVILEQDLYHLPEVADGLANKVNATGAKIKKA</sequence>
<gene>
    <name evidence="1" type="ORF">GMARGA_LOCUS20677</name>
</gene>
<evidence type="ECO:0000313" key="1">
    <source>
        <dbReference type="EMBL" id="CAG8787408.1"/>
    </source>
</evidence>
<dbReference type="InterPro" id="IPR036895">
    <property type="entry name" value="Uracil-DNA_glycosylase-like_sf"/>
</dbReference>
<keyword evidence="2" id="KW-1185">Reference proteome</keyword>
<feature type="non-terminal residue" evidence="1">
    <location>
        <position position="61"/>
    </location>
</feature>
<dbReference type="Proteomes" id="UP000789901">
    <property type="component" value="Unassembled WGS sequence"/>
</dbReference>
<comment type="caution">
    <text evidence="1">The sequence shown here is derived from an EMBL/GenBank/DDBJ whole genome shotgun (WGS) entry which is preliminary data.</text>
</comment>
<evidence type="ECO:0000313" key="2">
    <source>
        <dbReference type="Proteomes" id="UP000789901"/>
    </source>
</evidence>
<protein>
    <submittedName>
        <fullName evidence="1">8427_t:CDS:1</fullName>
    </submittedName>
</protein>
<reference evidence="1 2" key="1">
    <citation type="submission" date="2021-06" db="EMBL/GenBank/DDBJ databases">
        <authorList>
            <person name="Kallberg Y."/>
            <person name="Tangrot J."/>
            <person name="Rosling A."/>
        </authorList>
    </citation>
    <scope>NUCLEOTIDE SEQUENCE [LARGE SCALE GENOMIC DNA]</scope>
    <source>
        <strain evidence="1 2">120-4 pot B 10/14</strain>
    </source>
</reference>
<dbReference type="SUPFAM" id="SSF52141">
    <property type="entry name" value="Uracil-DNA glycosylase-like"/>
    <property type="match status" value="1"/>
</dbReference>
<dbReference type="EMBL" id="CAJVQB010018365">
    <property type="protein sequence ID" value="CAG8787408.1"/>
    <property type="molecule type" value="Genomic_DNA"/>
</dbReference>
<accession>A0ABN7VMU8</accession>